<dbReference type="Pfam" id="PF04043">
    <property type="entry name" value="PMEI"/>
    <property type="match status" value="1"/>
</dbReference>
<keyword evidence="5" id="KW-1015">Disulfide bond</keyword>
<dbReference type="InterPro" id="IPR035513">
    <property type="entry name" value="Invertase/methylesterase_inhib"/>
</dbReference>
<keyword evidence="4 7" id="KW-0732">Signal</keyword>
<evidence type="ECO:0000256" key="2">
    <source>
        <dbReference type="ARBA" id="ARBA00022523"/>
    </source>
</evidence>
<dbReference type="OrthoDB" id="1430376at2759"/>
<evidence type="ECO:0000256" key="3">
    <source>
        <dbReference type="ARBA" id="ARBA00022525"/>
    </source>
</evidence>
<sequence length="207" mass="23367">MNSYLITFTLLSLLLLALSPNQSLASSSRNYKDDTNAFSVPRYSRYVKDACNVTRYQQLCLRTLWPFTIVAKNNSSKWARAGVAVTITDTKRILRLLLKARNSSAVGKRERIALSDCRELFVDSLDNLYKSLSVLRNLDADEFQQQMSDLATWLSAALTDEDTCLDGFEETMSKSLTVRMIKRKATRSMHLCSNALALTNKLAYDGL</sequence>
<keyword evidence="2" id="KW-0052">Apoplast</keyword>
<dbReference type="GO" id="GO:0048046">
    <property type="term" value="C:apoplast"/>
    <property type="evidence" value="ECO:0007669"/>
    <property type="project" value="UniProtKB-SubCell"/>
</dbReference>
<dbReference type="RefSeq" id="XP_018437976.2">
    <property type="nucleotide sequence ID" value="XM_018582474.2"/>
</dbReference>
<feature type="chain" id="PRO_5040998151" evidence="7">
    <location>
        <begin position="26"/>
        <end position="207"/>
    </location>
</feature>
<organism evidence="9 10">
    <name type="scientific">Raphanus sativus</name>
    <name type="common">Radish</name>
    <name type="synonym">Raphanus raphanistrum var. sativus</name>
    <dbReference type="NCBI Taxonomy" id="3726"/>
    <lineage>
        <taxon>Eukaryota</taxon>
        <taxon>Viridiplantae</taxon>
        <taxon>Streptophyta</taxon>
        <taxon>Embryophyta</taxon>
        <taxon>Tracheophyta</taxon>
        <taxon>Spermatophyta</taxon>
        <taxon>Magnoliopsida</taxon>
        <taxon>eudicotyledons</taxon>
        <taxon>Gunneridae</taxon>
        <taxon>Pentapetalae</taxon>
        <taxon>rosids</taxon>
        <taxon>malvids</taxon>
        <taxon>Brassicales</taxon>
        <taxon>Brassicaceae</taxon>
        <taxon>Brassiceae</taxon>
        <taxon>Raphanus</taxon>
    </lineage>
</organism>
<dbReference type="InterPro" id="IPR006501">
    <property type="entry name" value="Pectinesterase_inhib_dom"/>
</dbReference>
<name>A0A6J0JSD0_RAPSA</name>
<keyword evidence="9" id="KW-1185">Reference proteome</keyword>
<feature type="signal peptide" evidence="7">
    <location>
        <begin position="1"/>
        <end position="25"/>
    </location>
</feature>
<evidence type="ECO:0000256" key="1">
    <source>
        <dbReference type="ARBA" id="ARBA00004271"/>
    </source>
</evidence>
<evidence type="ECO:0000313" key="10">
    <source>
        <dbReference type="RefSeq" id="XP_018437976.2"/>
    </source>
</evidence>
<dbReference type="GeneID" id="108810358"/>
<dbReference type="KEGG" id="rsz:108810358"/>
<evidence type="ECO:0000313" key="9">
    <source>
        <dbReference type="Proteomes" id="UP000504610"/>
    </source>
</evidence>
<dbReference type="SUPFAM" id="SSF101148">
    <property type="entry name" value="Plant invertase/pectin methylesterase inhibitor"/>
    <property type="match status" value="1"/>
</dbReference>
<evidence type="ECO:0000259" key="8">
    <source>
        <dbReference type="SMART" id="SM00856"/>
    </source>
</evidence>
<dbReference type="Gene3D" id="1.20.140.40">
    <property type="entry name" value="Invertase/pectin methylesterase inhibitor family protein"/>
    <property type="match status" value="1"/>
</dbReference>
<evidence type="ECO:0000256" key="5">
    <source>
        <dbReference type="ARBA" id="ARBA00023157"/>
    </source>
</evidence>
<accession>A0A6J0JSD0</accession>
<keyword evidence="3" id="KW-0964">Secreted</keyword>
<evidence type="ECO:0000256" key="6">
    <source>
        <dbReference type="ARBA" id="ARBA00038471"/>
    </source>
</evidence>
<dbReference type="Proteomes" id="UP000504610">
    <property type="component" value="Chromosome 6"/>
</dbReference>
<dbReference type="SMART" id="SM00856">
    <property type="entry name" value="PMEI"/>
    <property type="match status" value="1"/>
</dbReference>
<proteinExistence type="inferred from homology"/>
<reference evidence="10" key="2">
    <citation type="submission" date="2025-08" db="UniProtKB">
        <authorList>
            <consortium name="RefSeq"/>
        </authorList>
    </citation>
    <scope>IDENTIFICATION</scope>
    <source>
        <tissue evidence="10">Leaf</tissue>
    </source>
</reference>
<dbReference type="GO" id="GO:0004857">
    <property type="term" value="F:enzyme inhibitor activity"/>
    <property type="evidence" value="ECO:0007669"/>
    <property type="project" value="InterPro"/>
</dbReference>
<feature type="domain" description="Pectinesterase inhibitor" evidence="8">
    <location>
        <begin position="42"/>
        <end position="198"/>
    </location>
</feature>
<dbReference type="InterPro" id="IPR051955">
    <property type="entry name" value="PME_Inhibitor"/>
</dbReference>
<dbReference type="AlphaFoldDB" id="A0A6J0JSD0"/>
<evidence type="ECO:0000256" key="4">
    <source>
        <dbReference type="ARBA" id="ARBA00022729"/>
    </source>
</evidence>
<dbReference type="CDD" id="cd15798">
    <property type="entry name" value="PMEI-like_3"/>
    <property type="match status" value="1"/>
</dbReference>
<protein>
    <submittedName>
        <fullName evidence="10">Pectinesterase inhibitor 6</fullName>
    </submittedName>
</protein>
<dbReference type="NCBIfam" id="TIGR01614">
    <property type="entry name" value="PME_inhib"/>
    <property type="match status" value="1"/>
</dbReference>
<gene>
    <name evidence="10" type="primary">LOC108810358</name>
</gene>
<reference evidence="9" key="1">
    <citation type="journal article" date="2019" name="Database">
        <title>The radish genome database (RadishGD): an integrated information resource for radish genomics.</title>
        <authorList>
            <person name="Yu H.J."/>
            <person name="Baek S."/>
            <person name="Lee Y.J."/>
            <person name="Cho A."/>
            <person name="Mun J.H."/>
        </authorList>
    </citation>
    <scope>NUCLEOTIDE SEQUENCE [LARGE SCALE GENOMIC DNA]</scope>
    <source>
        <strain evidence="9">cv. WK10039</strain>
    </source>
</reference>
<evidence type="ECO:0000256" key="7">
    <source>
        <dbReference type="SAM" id="SignalP"/>
    </source>
</evidence>
<comment type="similarity">
    <text evidence="6">Belongs to the PMEI family.</text>
</comment>
<comment type="subcellular location">
    <subcellularLocation>
        <location evidence="1">Secreted</location>
        <location evidence="1">Extracellular space</location>
        <location evidence="1">Apoplast</location>
    </subcellularLocation>
</comment>
<dbReference type="FunFam" id="1.20.140.40:FF:000006">
    <property type="entry name" value="Pectinesterase inhibitor 3"/>
    <property type="match status" value="1"/>
</dbReference>
<dbReference type="PANTHER" id="PTHR31080">
    <property type="entry name" value="PECTINESTERASE INHIBITOR-LIKE"/>
    <property type="match status" value="1"/>
</dbReference>
<dbReference type="PANTHER" id="PTHR31080:SF86">
    <property type="entry name" value="PECTINESTERASE INHIBITOR 6"/>
    <property type="match status" value="1"/>
</dbReference>